<name>A0A8A4TF92_SULCO</name>
<dbReference type="Pfam" id="PF03364">
    <property type="entry name" value="Polyketide_cyc"/>
    <property type="match status" value="1"/>
</dbReference>
<accession>A0A8A4TF92</accession>
<dbReference type="InterPro" id="IPR005031">
    <property type="entry name" value="COQ10_START"/>
</dbReference>
<gene>
    <name evidence="3" type="ORF">J3U87_21705</name>
</gene>
<dbReference type="Gene3D" id="3.30.530.20">
    <property type="match status" value="1"/>
</dbReference>
<feature type="domain" description="Coenzyme Q-binding protein COQ10 START" evidence="2">
    <location>
        <begin position="1"/>
        <end position="115"/>
    </location>
</feature>
<proteinExistence type="inferred from homology"/>
<dbReference type="SUPFAM" id="SSF55961">
    <property type="entry name" value="Bet v1-like"/>
    <property type="match status" value="1"/>
</dbReference>
<evidence type="ECO:0000313" key="3">
    <source>
        <dbReference type="EMBL" id="QTD48210.1"/>
    </source>
</evidence>
<dbReference type="CDD" id="cd07820">
    <property type="entry name" value="SRPBCC_3"/>
    <property type="match status" value="1"/>
</dbReference>
<evidence type="ECO:0000256" key="1">
    <source>
        <dbReference type="ARBA" id="ARBA00008918"/>
    </source>
</evidence>
<evidence type="ECO:0000259" key="2">
    <source>
        <dbReference type="Pfam" id="PF03364"/>
    </source>
</evidence>
<organism evidence="3 4">
    <name type="scientific">Sulfidibacter corallicola</name>
    <dbReference type="NCBI Taxonomy" id="2818388"/>
    <lineage>
        <taxon>Bacteria</taxon>
        <taxon>Pseudomonadati</taxon>
        <taxon>Acidobacteriota</taxon>
        <taxon>Holophagae</taxon>
        <taxon>Acanthopleuribacterales</taxon>
        <taxon>Acanthopleuribacteraceae</taxon>
        <taxon>Sulfidibacter</taxon>
    </lineage>
</organism>
<dbReference type="Proteomes" id="UP000663929">
    <property type="component" value="Chromosome"/>
</dbReference>
<reference evidence="3" key="1">
    <citation type="submission" date="2021-03" db="EMBL/GenBank/DDBJ databases">
        <title>Acanthopleuribacteraceae sp. M133.</title>
        <authorList>
            <person name="Wang G."/>
        </authorList>
    </citation>
    <scope>NUCLEOTIDE SEQUENCE</scope>
    <source>
        <strain evidence="3">M133</strain>
    </source>
</reference>
<sequence length="433" mass="48741">MPVSAEELFRYHERPGAFFRLIPPWIQAEILHQEGGISDGAVLEFKLYKGPIPVRWRARHCDCRPGRSFVDVQEVGPFRQWRHEHRMVPQDDETSILRDEIRFTPPLGPIGALFGTHLIYRDLEKTFRLRHFRTFHDLDRHAAYATEPMTIVIAGRATRLVRAMAAFLSLGGHHLYHMEPTPDTGVSPYRFRPFFGEGTRYPLEDTSVLIHTGIPYATSDSGGDPFAYLDHLAKTLSVSGNHGVRLIELSGFHPSMDRFVTDPALDFSEFGPVDPEATAEDPLPRLDSVVESHVRLHLGSVITRSMHQLTELLLRLESFVFLRNGAKTPQFHWISQEDALGALLYVLHHPSIEGDVALIAPTSATRAQLQQLLIEREFAGYTTHRILKVLPWTGPGMPQGVNARLNSYPTIGDLGFSFLAPNLARALEVEAGE</sequence>
<dbReference type="InterPro" id="IPR023393">
    <property type="entry name" value="START-like_dom_sf"/>
</dbReference>
<dbReference type="RefSeq" id="WP_237377868.1">
    <property type="nucleotide sequence ID" value="NZ_CP071793.1"/>
</dbReference>
<evidence type="ECO:0000313" key="4">
    <source>
        <dbReference type="Proteomes" id="UP000663929"/>
    </source>
</evidence>
<dbReference type="KEGG" id="scor:J3U87_21705"/>
<protein>
    <recommendedName>
        <fullName evidence="2">Coenzyme Q-binding protein COQ10 START domain-containing protein</fullName>
    </recommendedName>
</protein>
<keyword evidence="4" id="KW-1185">Reference proteome</keyword>
<comment type="similarity">
    <text evidence="1">Belongs to the ribosome association toxin RatA family.</text>
</comment>
<dbReference type="EMBL" id="CP071793">
    <property type="protein sequence ID" value="QTD48210.1"/>
    <property type="molecule type" value="Genomic_DNA"/>
</dbReference>
<dbReference type="AlphaFoldDB" id="A0A8A4TF92"/>